<proteinExistence type="predicted"/>
<dbReference type="InterPro" id="IPR048389">
    <property type="entry name" value="YciQ-like_C"/>
</dbReference>
<dbReference type="EMBL" id="PFET01000013">
    <property type="protein sequence ID" value="PJE75597.1"/>
    <property type="molecule type" value="Genomic_DNA"/>
</dbReference>
<keyword evidence="2" id="KW-0472">Membrane</keyword>
<dbReference type="AlphaFoldDB" id="A0A2M8LDS5"/>
<feature type="compositionally biased region" description="Gly residues" evidence="1">
    <location>
        <begin position="138"/>
        <end position="160"/>
    </location>
</feature>
<evidence type="ECO:0000259" key="3">
    <source>
        <dbReference type="Pfam" id="PF20990"/>
    </source>
</evidence>
<keyword evidence="2" id="KW-1133">Transmembrane helix</keyword>
<accession>A0A2M8LDS5</accession>
<sequence>MLNIEFGLGSFLPLLIGVLLSLLLYSIVSCFSPAKTVKGVETKEYLLGLKEYLQIAEKDRLLFQNAPDKKPETFEKLLPYAMVLGVANIWAKEFADIYTSPPNWYTSTNAAAFNAITFNSSLTHFAALTSAVAASSSSGGGSGGGGFSGGGGGGGGGGGW</sequence>
<feature type="transmembrane region" description="Helical" evidence="2">
    <location>
        <begin position="6"/>
        <end position="28"/>
    </location>
</feature>
<gene>
    <name evidence="4" type="ORF">COV04_04195</name>
</gene>
<protein>
    <recommendedName>
        <fullName evidence="3">Predicted membrane protein YciQ-like C-terminal domain-containing protein</fullName>
    </recommendedName>
</protein>
<evidence type="ECO:0000256" key="2">
    <source>
        <dbReference type="SAM" id="Phobius"/>
    </source>
</evidence>
<organism evidence="4 5">
    <name type="scientific">Candidatus Uhrbacteria bacterium CG10_big_fil_rev_8_21_14_0_10_48_11</name>
    <dbReference type="NCBI Taxonomy" id="1975037"/>
    <lineage>
        <taxon>Bacteria</taxon>
        <taxon>Candidatus Uhriibacteriota</taxon>
    </lineage>
</organism>
<comment type="caution">
    <text evidence="4">The sequence shown here is derived from an EMBL/GenBank/DDBJ whole genome shotgun (WGS) entry which is preliminary data.</text>
</comment>
<dbReference type="Proteomes" id="UP000231152">
    <property type="component" value="Unassembled WGS sequence"/>
</dbReference>
<reference evidence="4 5" key="1">
    <citation type="submission" date="2017-09" db="EMBL/GenBank/DDBJ databases">
        <title>Depth-based differentiation of microbial function through sediment-hosted aquifers and enrichment of novel symbionts in the deep terrestrial subsurface.</title>
        <authorList>
            <person name="Probst A.J."/>
            <person name="Ladd B."/>
            <person name="Jarett J.K."/>
            <person name="Geller-Mcgrath D.E."/>
            <person name="Sieber C.M."/>
            <person name="Emerson J.B."/>
            <person name="Anantharaman K."/>
            <person name="Thomas B.C."/>
            <person name="Malmstrom R."/>
            <person name="Stieglmeier M."/>
            <person name="Klingl A."/>
            <person name="Woyke T."/>
            <person name="Ryan C.M."/>
            <person name="Banfield J.F."/>
        </authorList>
    </citation>
    <scope>NUCLEOTIDE SEQUENCE [LARGE SCALE GENOMIC DNA]</scope>
    <source>
        <strain evidence="4">CG10_big_fil_rev_8_21_14_0_10_48_11</strain>
    </source>
</reference>
<feature type="domain" description="Predicted membrane protein YciQ-like C-terminal" evidence="3">
    <location>
        <begin position="12"/>
        <end position="94"/>
    </location>
</feature>
<evidence type="ECO:0000256" key="1">
    <source>
        <dbReference type="SAM" id="MobiDB-lite"/>
    </source>
</evidence>
<evidence type="ECO:0000313" key="4">
    <source>
        <dbReference type="EMBL" id="PJE75597.1"/>
    </source>
</evidence>
<dbReference type="Pfam" id="PF20990">
    <property type="entry name" value="DUF2207_C"/>
    <property type="match status" value="1"/>
</dbReference>
<name>A0A2M8LDS5_9BACT</name>
<evidence type="ECO:0000313" key="5">
    <source>
        <dbReference type="Proteomes" id="UP000231152"/>
    </source>
</evidence>
<keyword evidence="2" id="KW-0812">Transmembrane</keyword>
<feature type="region of interest" description="Disordered" evidence="1">
    <location>
        <begin position="137"/>
        <end position="160"/>
    </location>
</feature>